<organism evidence="2 3">
    <name type="scientific">Hominiventricola filiformis</name>
    <dbReference type="NCBI Taxonomy" id="2885352"/>
    <lineage>
        <taxon>Bacteria</taxon>
        <taxon>Bacillati</taxon>
        <taxon>Bacillota</taxon>
        <taxon>Clostridia</taxon>
        <taxon>Lachnospirales</taxon>
        <taxon>Lachnospiraceae</taxon>
        <taxon>Hominiventricola</taxon>
    </lineage>
</organism>
<comment type="caution">
    <text evidence="2">The sequence shown here is derived from an EMBL/GenBank/DDBJ whole genome shotgun (WGS) entry which is preliminary data.</text>
</comment>
<keyword evidence="3" id="KW-1185">Reference proteome</keyword>
<keyword evidence="1" id="KW-0472">Membrane</keyword>
<keyword evidence="1" id="KW-1133">Transmembrane helix</keyword>
<gene>
    <name evidence="2" type="ORF">LKD36_11290</name>
</gene>
<evidence type="ECO:0000313" key="3">
    <source>
        <dbReference type="Proteomes" id="UP001198220"/>
    </source>
</evidence>
<dbReference type="Proteomes" id="UP001198220">
    <property type="component" value="Unassembled WGS sequence"/>
</dbReference>
<accession>A0AAE3ABG6</accession>
<dbReference type="RefSeq" id="WP_308459650.1">
    <property type="nucleotide sequence ID" value="NZ_JAJEPS010000011.1"/>
</dbReference>
<keyword evidence="1" id="KW-0812">Transmembrane</keyword>
<evidence type="ECO:0000313" key="2">
    <source>
        <dbReference type="EMBL" id="MCC2126750.1"/>
    </source>
</evidence>
<reference evidence="2 3" key="1">
    <citation type="submission" date="2021-10" db="EMBL/GenBank/DDBJ databases">
        <title>Anaerobic single-cell dispensing facilitates the cultivation of human gut bacteria.</title>
        <authorList>
            <person name="Afrizal A."/>
        </authorList>
    </citation>
    <scope>NUCLEOTIDE SEQUENCE [LARGE SCALE GENOMIC DNA]</scope>
    <source>
        <strain evidence="2 3">CLA-AA-H276</strain>
    </source>
</reference>
<dbReference type="PANTHER" id="PTHR34351">
    <property type="entry name" value="SLR1927 PROTEIN-RELATED"/>
    <property type="match status" value="1"/>
</dbReference>
<protein>
    <submittedName>
        <fullName evidence="2">DUF58 domain-containing protein</fullName>
    </submittedName>
</protein>
<dbReference type="EMBL" id="JAJEPS010000011">
    <property type="protein sequence ID" value="MCC2126750.1"/>
    <property type="molecule type" value="Genomic_DNA"/>
</dbReference>
<dbReference type="AlphaFoldDB" id="A0AAE3ABG6"/>
<evidence type="ECO:0000256" key="1">
    <source>
        <dbReference type="SAM" id="Phobius"/>
    </source>
</evidence>
<proteinExistence type="predicted"/>
<name>A0AAE3ABG6_9FIRM</name>
<feature type="transmembrane region" description="Helical" evidence="1">
    <location>
        <begin position="31"/>
        <end position="52"/>
    </location>
</feature>
<sequence>MRKRQFTALGGWLLLFLLLCAVAVSGMAPQVWGGVVLLLVLPVGTWGMNFLLKEKLEAELKMPSTAEKGKEIQAEVTIQNHARIPAVHLFCTVQAENRLTGENSILELIMSVPAGGSGKSEFTICGTHCGYIHTEISKVTVMDWFGFLPFRIPCKSDGRTSILPNTFSTEVSLQIPYCQQDEEENYAPDRKGNDASEIFQLRDYVPGDPVKQIHWKLSSKLNHILIKEASLPVSRSLLVFWDKNTEEASPDEMDAMAESVSSICQALSQDGVQYTLGWTDGQEICQEEAFTLEELLRLLPQMLKNGQNPVEDGVSLWMDAYGRAEYGKIIYFAKRIPESLEEFSGGEISILLCDGIPADNRWNTMVYHAQTFAEDLQMVVL</sequence>